<evidence type="ECO:0000313" key="10">
    <source>
        <dbReference type="Proteomes" id="UP000515819"/>
    </source>
</evidence>
<dbReference type="PANTHER" id="PTHR30471">
    <property type="entry name" value="DNA REPAIR PROTEIN RADC"/>
    <property type="match status" value="1"/>
</dbReference>
<evidence type="ECO:0000256" key="6">
    <source>
        <dbReference type="ARBA" id="ARBA00023049"/>
    </source>
</evidence>
<evidence type="ECO:0000256" key="4">
    <source>
        <dbReference type="ARBA" id="ARBA00022801"/>
    </source>
</evidence>
<dbReference type="PROSITE" id="PS01302">
    <property type="entry name" value="UPF0758"/>
    <property type="match status" value="1"/>
</dbReference>
<dbReference type="EMBL" id="CP060632">
    <property type="protein sequence ID" value="QNM00968.1"/>
    <property type="molecule type" value="Genomic_DNA"/>
</dbReference>
<evidence type="ECO:0000313" key="9">
    <source>
        <dbReference type="EMBL" id="QNM00968.1"/>
    </source>
</evidence>
<name>A0A7G9FQY6_9FIRM</name>
<dbReference type="Proteomes" id="UP000515819">
    <property type="component" value="Chromosome"/>
</dbReference>
<organism evidence="9 10">
    <name type="scientific">Wujia chipingensis</name>
    <dbReference type="NCBI Taxonomy" id="2763670"/>
    <lineage>
        <taxon>Bacteria</taxon>
        <taxon>Bacillati</taxon>
        <taxon>Bacillota</taxon>
        <taxon>Clostridia</taxon>
        <taxon>Lachnospirales</taxon>
        <taxon>Lachnospiraceae</taxon>
        <taxon>Wujia</taxon>
    </lineage>
</organism>
<dbReference type="InterPro" id="IPR020891">
    <property type="entry name" value="UPF0758_CS"/>
</dbReference>
<evidence type="ECO:0000256" key="7">
    <source>
        <dbReference type="RuleBase" id="RU003797"/>
    </source>
</evidence>
<dbReference type="NCBIfam" id="NF000642">
    <property type="entry name" value="PRK00024.1"/>
    <property type="match status" value="1"/>
</dbReference>
<keyword evidence="5" id="KW-0862">Zinc</keyword>
<keyword evidence="3" id="KW-0479">Metal-binding</keyword>
<gene>
    <name evidence="9" type="primary">radC</name>
    <name evidence="9" type="ORF">H9Q76_06765</name>
</gene>
<accession>A0A7G9FQY6</accession>
<dbReference type="InterPro" id="IPR037518">
    <property type="entry name" value="MPN"/>
</dbReference>
<proteinExistence type="inferred from homology"/>
<dbReference type="Pfam" id="PF20582">
    <property type="entry name" value="UPF0758_N"/>
    <property type="match status" value="1"/>
</dbReference>
<dbReference type="CDD" id="cd08071">
    <property type="entry name" value="MPN_DUF2466"/>
    <property type="match status" value="1"/>
</dbReference>
<evidence type="ECO:0000256" key="5">
    <source>
        <dbReference type="ARBA" id="ARBA00022833"/>
    </source>
</evidence>
<keyword evidence="6" id="KW-0482">Metalloprotease</keyword>
<keyword evidence="10" id="KW-1185">Reference proteome</keyword>
<reference evidence="9 10" key="1">
    <citation type="submission" date="2020-08" db="EMBL/GenBank/DDBJ databases">
        <authorList>
            <person name="Liu C."/>
            <person name="Sun Q."/>
        </authorList>
    </citation>
    <scope>NUCLEOTIDE SEQUENCE [LARGE SCALE GENOMIC DNA]</scope>
    <source>
        <strain evidence="9 10">NSJ-4</strain>
    </source>
</reference>
<dbReference type="PROSITE" id="PS50249">
    <property type="entry name" value="MPN"/>
    <property type="match status" value="1"/>
</dbReference>
<dbReference type="GO" id="GO:0008237">
    <property type="term" value="F:metallopeptidase activity"/>
    <property type="evidence" value="ECO:0007669"/>
    <property type="project" value="UniProtKB-KW"/>
</dbReference>
<evidence type="ECO:0000256" key="2">
    <source>
        <dbReference type="ARBA" id="ARBA00022670"/>
    </source>
</evidence>
<keyword evidence="4" id="KW-0378">Hydrolase</keyword>
<comment type="similarity">
    <text evidence="1 7">Belongs to the UPF0758 family.</text>
</comment>
<evidence type="ECO:0000259" key="8">
    <source>
        <dbReference type="PROSITE" id="PS50249"/>
    </source>
</evidence>
<evidence type="ECO:0000256" key="1">
    <source>
        <dbReference type="ARBA" id="ARBA00010243"/>
    </source>
</evidence>
<keyword evidence="2" id="KW-0645">Protease</keyword>
<dbReference type="GO" id="GO:0046872">
    <property type="term" value="F:metal ion binding"/>
    <property type="evidence" value="ECO:0007669"/>
    <property type="project" value="UniProtKB-KW"/>
</dbReference>
<dbReference type="PANTHER" id="PTHR30471:SF3">
    <property type="entry name" value="UPF0758 PROTEIN YEES-RELATED"/>
    <property type="match status" value="1"/>
</dbReference>
<dbReference type="KEGG" id="wcp:H9Q76_06765"/>
<evidence type="ECO:0000256" key="3">
    <source>
        <dbReference type="ARBA" id="ARBA00022723"/>
    </source>
</evidence>
<dbReference type="Pfam" id="PF04002">
    <property type="entry name" value="RadC"/>
    <property type="match status" value="1"/>
</dbReference>
<sequence>MISLAPGEVEGVLMHILVKDLAVCERPYEKAERYGVSALSDAELLSLIMRTGTKEASVLDLANQVLNAHDTQKGLLGLQFLLPQELTKIPGIGKVKAIQLLALAEISKRMNLEQLQKKLEFHTPDTIGAYYREKCRFLSVEKTFLLLLTNAHTLIKEVELSSGTVNQTYLSPREIFIHALRYEAVHIVLVHNHPSGRVTPSEADIQSTLRIRDAGQLLGIQVSDHIIVAGDHYLSMLERGIL</sequence>
<dbReference type="InterPro" id="IPR001405">
    <property type="entry name" value="UPF0758"/>
</dbReference>
<dbReference type="InterPro" id="IPR046778">
    <property type="entry name" value="UPF0758_N"/>
</dbReference>
<dbReference type="NCBIfam" id="TIGR00608">
    <property type="entry name" value="radc"/>
    <property type="match status" value="1"/>
</dbReference>
<dbReference type="GO" id="GO:0006508">
    <property type="term" value="P:proteolysis"/>
    <property type="evidence" value="ECO:0007669"/>
    <property type="project" value="UniProtKB-KW"/>
</dbReference>
<dbReference type="InterPro" id="IPR025657">
    <property type="entry name" value="RadC_JAB"/>
</dbReference>
<dbReference type="Gene3D" id="3.40.140.10">
    <property type="entry name" value="Cytidine Deaminase, domain 2"/>
    <property type="match status" value="1"/>
</dbReference>
<protein>
    <submittedName>
        <fullName evidence="9">DNA repair protein RadC</fullName>
    </submittedName>
</protein>
<dbReference type="AlphaFoldDB" id="A0A7G9FQY6"/>
<feature type="domain" description="MPN" evidence="8">
    <location>
        <begin position="119"/>
        <end position="242"/>
    </location>
</feature>